<proteinExistence type="predicted"/>
<feature type="transmembrane region" description="Helical" evidence="1">
    <location>
        <begin position="149"/>
        <end position="167"/>
    </location>
</feature>
<keyword evidence="1" id="KW-1133">Transmembrane helix</keyword>
<protein>
    <recommendedName>
        <fullName evidence="4">Glycosyltransferase RgtA/B/C/D-like domain-containing protein</fullName>
    </recommendedName>
</protein>
<dbReference type="Proteomes" id="UP000614469">
    <property type="component" value="Unassembled WGS sequence"/>
</dbReference>
<dbReference type="AlphaFoldDB" id="A0A8J6NSK7"/>
<dbReference type="EMBL" id="JACNJN010000222">
    <property type="protein sequence ID" value="MBC8337009.1"/>
    <property type="molecule type" value="Genomic_DNA"/>
</dbReference>
<feature type="transmembrane region" description="Helical" evidence="1">
    <location>
        <begin position="187"/>
        <end position="208"/>
    </location>
</feature>
<evidence type="ECO:0000313" key="2">
    <source>
        <dbReference type="EMBL" id="MBC8337009.1"/>
    </source>
</evidence>
<feature type="transmembrane region" description="Helical" evidence="1">
    <location>
        <begin position="123"/>
        <end position="142"/>
    </location>
</feature>
<evidence type="ECO:0000256" key="1">
    <source>
        <dbReference type="SAM" id="Phobius"/>
    </source>
</evidence>
<sequence length="516" mass="58245">MENTKNNQWASLILGAAILMGGIVRLTPALLSDFPIIDGGMFYTMIKDIQANNYALPFFTTYNNQSIPFVYPFLSFYITAFISDITHISVLNLVQYLPAIVATLSIPAFYWMAKNSLQSSQTAVLATLAFAFIPRTFSWFVLGGGISRSIYQLFIILAVSAGYKLFTSNERNNKYLILTILFNSLTVLSHPEAAIHAISIGVLLVLFYGRNRQGLVYAFAIAIGVLFTTAIWWMPALSRHSMAPFISAMQTGGHSLLSFWGALVPRFASERNISIFTVFALLGIARQFHKRDYFLIAWFVLPFIVEPRSASAISVFPLALLSGIGFAEIIIPALASHLRPQDKNTEWTYYFQRSPLLRISLIYIIFISLVGSFTTSLDIASHTLSQPDREAMQWVKENTPQSSQFIVWTGSAEPFSDPVQEWFPALTKRTSQNTIQGQEWILGKKFQQFQQSLDELQACLEINCVDDWAKVVDRSYDYIYVRQPSLLGKEIELSIEPHMVYQTDSITIYTFGKKNN</sequence>
<feature type="transmembrane region" description="Helical" evidence="1">
    <location>
        <begin position="309"/>
        <end position="335"/>
    </location>
</feature>
<accession>A0A8J6NSK7</accession>
<gene>
    <name evidence="2" type="ORF">H8E29_17270</name>
</gene>
<feature type="transmembrane region" description="Helical" evidence="1">
    <location>
        <begin position="241"/>
        <end position="260"/>
    </location>
</feature>
<feature type="transmembrane region" description="Helical" evidence="1">
    <location>
        <begin position="69"/>
        <end position="86"/>
    </location>
</feature>
<reference evidence="2 3" key="1">
    <citation type="submission" date="2020-08" db="EMBL/GenBank/DDBJ databases">
        <title>Bridging the membrane lipid divide: bacteria of the FCB group superphylum have the potential to synthesize archaeal ether lipids.</title>
        <authorList>
            <person name="Villanueva L."/>
            <person name="Von Meijenfeldt F.A.B."/>
            <person name="Westbye A.B."/>
            <person name="Yadav S."/>
            <person name="Hopmans E.C."/>
            <person name="Dutilh B.E."/>
            <person name="Sinninghe Damste J.S."/>
        </authorList>
    </citation>
    <scope>NUCLEOTIDE SEQUENCE [LARGE SCALE GENOMIC DNA]</scope>
    <source>
        <strain evidence="2">NIOZ-UU36</strain>
    </source>
</reference>
<keyword evidence="1" id="KW-0812">Transmembrane</keyword>
<evidence type="ECO:0008006" key="4">
    <source>
        <dbReference type="Google" id="ProtNLM"/>
    </source>
</evidence>
<evidence type="ECO:0000313" key="3">
    <source>
        <dbReference type="Proteomes" id="UP000614469"/>
    </source>
</evidence>
<feature type="transmembrane region" description="Helical" evidence="1">
    <location>
        <begin position="272"/>
        <end position="289"/>
    </location>
</feature>
<name>A0A8J6NSK7_9CHLR</name>
<feature type="transmembrane region" description="Helical" evidence="1">
    <location>
        <begin position="12"/>
        <end position="31"/>
    </location>
</feature>
<organism evidence="2 3">
    <name type="scientific">Candidatus Desulfolinea nitratireducens</name>
    <dbReference type="NCBI Taxonomy" id="2841698"/>
    <lineage>
        <taxon>Bacteria</taxon>
        <taxon>Bacillati</taxon>
        <taxon>Chloroflexota</taxon>
        <taxon>Anaerolineae</taxon>
        <taxon>Anaerolineales</taxon>
        <taxon>Anaerolineales incertae sedis</taxon>
        <taxon>Candidatus Desulfolinea</taxon>
    </lineage>
</organism>
<comment type="caution">
    <text evidence="2">The sequence shown here is derived from an EMBL/GenBank/DDBJ whole genome shotgun (WGS) entry which is preliminary data.</text>
</comment>
<feature type="transmembrane region" description="Helical" evidence="1">
    <location>
        <begin position="356"/>
        <end position="377"/>
    </location>
</feature>
<feature type="transmembrane region" description="Helical" evidence="1">
    <location>
        <begin position="93"/>
        <end position="111"/>
    </location>
</feature>
<feature type="transmembrane region" description="Helical" evidence="1">
    <location>
        <begin position="215"/>
        <end position="235"/>
    </location>
</feature>
<keyword evidence="1" id="KW-0472">Membrane</keyword>